<keyword evidence="4" id="KW-1185">Reference proteome</keyword>
<dbReference type="Proteomes" id="UP000799421">
    <property type="component" value="Unassembled WGS sequence"/>
</dbReference>
<evidence type="ECO:0000256" key="1">
    <source>
        <dbReference type="SAM" id="MobiDB-lite"/>
    </source>
</evidence>
<feature type="domain" description="PSP1 C-terminal" evidence="2">
    <location>
        <begin position="395"/>
        <end position="480"/>
    </location>
</feature>
<name>A0A6A7CBE4_9PEZI</name>
<gene>
    <name evidence="3" type="ORF">K470DRAFT_253940</name>
</gene>
<dbReference type="PANTHER" id="PTHR43830">
    <property type="entry name" value="PROTEIN PSP1"/>
    <property type="match status" value="1"/>
</dbReference>
<dbReference type="AlphaFoldDB" id="A0A6A7CBE4"/>
<organism evidence="3 4">
    <name type="scientific">Piedraia hortae CBS 480.64</name>
    <dbReference type="NCBI Taxonomy" id="1314780"/>
    <lineage>
        <taxon>Eukaryota</taxon>
        <taxon>Fungi</taxon>
        <taxon>Dikarya</taxon>
        <taxon>Ascomycota</taxon>
        <taxon>Pezizomycotina</taxon>
        <taxon>Dothideomycetes</taxon>
        <taxon>Dothideomycetidae</taxon>
        <taxon>Capnodiales</taxon>
        <taxon>Piedraiaceae</taxon>
        <taxon>Piedraia</taxon>
    </lineage>
</organism>
<evidence type="ECO:0000313" key="3">
    <source>
        <dbReference type="EMBL" id="KAF2864275.1"/>
    </source>
</evidence>
<reference evidence="3" key="1">
    <citation type="journal article" date="2020" name="Stud. Mycol.">
        <title>101 Dothideomycetes genomes: a test case for predicting lifestyles and emergence of pathogens.</title>
        <authorList>
            <person name="Haridas S."/>
            <person name="Albert R."/>
            <person name="Binder M."/>
            <person name="Bloem J."/>
            <person name="Labutti K."/>
            <person name="Salamov A."/>
            <person name="Andreopoulos B."/>
            <person name="Baker S."/>
            <person name="Barry K."/>
            <person name="Bills G."/>
            <person name="Bluhm B."/>
            <person name="Cannon C."/>
            <person name="Castanera R."/>
            <person name="Culley D."/>
            <person name="Daum C."/>
            <person name="Ezra D."/>
            <person name="Gonzalez J."/>
            <person name="Henrissat B."/>
            <person name="Kuo A."/>
            <person name="Liang C."/>
            <person name="Lipzen A."/>
            <person name="Lutzoni F."/>
            <person name="Magnuson J."/>
            <person name="Mondo S."/>
            <person name="Nolan M."/>
            <person name="Ohm R."/>
            <person name="Pangilinan J."/>
            <person name="Park H.-J."/>
            <person name="Ramirez L."/>
            <person name="Alfaro M."/>
            <person name="Sun H."/>
            <person name="Tritt A."/>
            <person name="Yoshinaga Y."/>
            <person name="Zwiers L.-H."/>
            <person name="Turgeon B."/>
            <person name="Goodwin S."/>
            <person name="Spatafora J."/>
            <person name="Crous P."/>
            <person name="Grigoriev I."/>
        </authorList>
    </citation>
    <scope>NUCLEOTIDE SEQUENCE</scope>
    <source>
        <strain evidence="3">CBS 480.64</strain>
    </source>
</reference>
<protein>
    <submittedName>
        <fullName evidence="3">PSP1-domain-containing protein</fullName>
    </submittedName>
</protein>
<sequence>MAPVGRATPDSEAVASEDERPWPTRPSFGSLPRREMSVPGLPGDIWTAQRRDSFRMAESRKPPLASPGSWRPTQSPSPPSSDGAAPLPIAIPPQPMPKPHRSLSHSLGQRDASQATMSPAPWSLGLLTEEADDDRLGAPLFQTVSNPLATLHRDSTTSATHDILPGLGMSPTTSRLDPRLEAGLAGLTFDRPPRRSQWQSHLGWDGVPTINGSRRHSLADIPTRRGSLTAEDGGMRLARDTVGDYEEVRIPPSYRVPHVKLRPEESGEQPPRISDGRPRKLLYIVSFKCSRVEIFYLLDNTGLNIREGDVVIVEADRGQDLGTVQHVNVTPEQARLLKRKYAEEQYKWLMMFSRSNQPGSVNPNPGSNNRSPLLANAPATIQGMPRDNYNALKPKAIKRLANAHEIKMLADKEGNEAKAKRTCQQKVQYLHLEMEILDAEWQWDFQKLIFYYYADHYINFKDLITDLYRIYKIRIWMSAVNPASFSQQALGQPPSGIGPGAVANAGPVSNMNDLSHTYTMAYGPDPDPYGAVPPYRIGPPMAMPQAAARPGAPMPAFYDALAATSPSPPMYPPHYTPLPPPPGPFYGVPQTATGFAPWMIPGTRQHDRRVWHG</sequence>
<dbReference type="Pfam" id="PF04468">
    <property type="entry name" value="PSP1"/>
    <property type="match status" value="1"/>
</dbReference>
<dbReference type="OrthoDB" id="243127at2759"/>
<accession>A0A6A7CBE4</accession>
<evidence type="ECO:0000259" key="2">
    <source>
        <dbReference type="PROSITE" id="PS51411"/>
    </source>
</evidence>
<feature type="region of interest" description="Disordered" evidence="1">
    <location>
        <begin position="1"/>
        <end position="118"/>
    </location>
</feature>
<dbReference type="EMBL" id="MU005957">
    <property type="protein sequence ID" value="KAF2864275.1"/>
    <property type="molecule type" value="Genomic_DNA"/>
</dbReference>
<dbReference type="PANTHER" id="PTHR43830:SF3">
    <property type="entry name" value="PROTEIN PSP1"/>
    <property type="match status" value="1"/>
</dbReference>
<dbReference type="GO" id="GO:0005737">
    <property type="term" value="C:cytoplasm"/>
    <property type="evidence" value="ECO:0007669"/>
    <property type="project" value="TreeGrafter"/>
</dbReference>
<proteinExistence type="predicted"/>
<feature type="compositionally biased region" description="Basic and acidic residues" evidence="1">
    <location>
        <begin position="49"/>
        <end position="61"/>
    </location>
</feature>
<feature type="compositionally biased region" description="Polar residues" evidence="1">
    <location>
        <begin position="104"/>
        <end position="117"/>
    </location>
</feature>
<evidence type="ECO:0000313" key="4">
    <source>
        <dbReference type="Proteomes" id="UP000799421"/>
    </source>
</evidence>
<dbReference type="PROSITE" id="PS51411">
    <property type="entry name" value="PSP1_C"/>
    <property type="match status" value="1"/>
</dbReference>
<dbReference type="InterPro" id="IPR047767">
    <property type="entry name" value="PSP1-like"/>
</dbReference>
<dbReference type="InterPro" id="IPR007557">
    <property type="entry name" value="PSP1_C"/>
</dbReference>